<gene>
    <name evidence="1" type="ORF">VF08_01510</name>
</gene>
<dbReference type="Proteomes" id="UP000222310">
    <property type="component" value="Unassembled WGS sequence"/>
</dbReference>
<dbReference type="AlphaFoldDB" id="A0A9Q6ENS9"/>
<reference evidence="1 2" key="1">
    <citation type="submission" date="2015-02" db="EMBL/GenBank/DDBJ databases">
        <title>Nostoc linckia genome annotation.</title>
        <authorList>
            <person name="Zhou Z."/>
        </authorList>
    </citation>
    <scope>NUCLEOTIDE SEQUENCE [LARGE SCALE GENOMIC DNA]</scope>
    <source>
        <strain evidence="2">z8</strain>
    </source>
</reference>
<accession>A0A9Q6ENS9</accession>
<evidence type="ECO:0000313" key="2">
    <source>
        <dbReference type="Proteomes" id="UP000222310"/>
    </source>
</evidence>
<organism evidence="1 2">
    <name type="scientific">Nostoc linckia z8</name>
    <dbReference type="NCBI Taxonomy" id="1628746"/>
    <lineage>
        <taxon>Bacteria</taxon>
        <taxon>Bacillati</taxon>
        <taxon>Cyanobacteriota</taxon>
        <taxon>Cyanophyceae</taxon>
        <taxon>Nostocales</taxon>
        <taxon>Nostocaceae</taxon>
        <taxon>Nostoc</taxon>
    </lineage>
</organism>
<proteinExistence type="predicted"/>
<comment type="caution">
    <text evidence="1">The sequence shown here is derived from an EMBL/GenBank/DDBJ whole genome shotgun (WGS) entry which is preliminary data.</text>
</comment>
<dbReference type="RefSeq" id="WP_099065831.1">
    <property type="nucleotide sequence ID" value="NZ_LAHD01000002.1"/>
</dbReference>
<dbReference type="GeneID" id="57092017"/>
<sequence>MPQAILDNQAIAQLELNQYIDQQAQDLAPDYEIDSAEDGDFGPLYRLWKSYIFLGSFYQNLSGKWVAQPANSDCRAECDTEYQAQLVILAIQGLVVPAAA</sequence>
<dbReference type="EMBL" id="LAHD01000002">
    <property type="protein sequence ID" value="PHK07301.1"/>
    <property type="molecule type" value="Genomic_DNA"/>
</dbReference>
<evidence type="ECO:0000313" key="1">
    <source>
        <dbReference type="EMBL" id="PHK07301.1"/>
    </source>
</evidence>
<name>A0A9Q6ENS9_NOSLI</name>
<protein>
    <submittedName>
        <fullName evidence="1">Uncharacterized protein</fullName>
    </submittedName>
</protein>